<keyword evidence="2" id="KW-1185">Reference proteome</keyword>
<proteinExistence type="predicted"/>
<gene>
    <name evidence="1" type="ORF">Golob_020607</name>
</gene>
<comment type="caution">
    <text evidence="1">The sequence shown here is derived from an EMBL/GenBank/DDBJ whole genome shotgun (WGS) entry which is preliminary data.</text>
</comment>
<protein>
    <submittedName>
        <fullName evidence="1">Uncharacterized protein</fullName>
    </submittedName>
</protein>
<accession>A0A7J8LAW0</accession>
<dbReference type="Proteomes" id="UP000593572">
    <property type="component" value="Unassembled WGS sequence"/>
</dbReference>
<reference evidence="1 2" key="1">
    <citation type="journal article" date="2019" name="Genome Biol. Evol.">
        <title>Insights into the evolution of the New World diploid cottons (Gossypium, subgenus Houzingenia) based on genome sequencing.</title>
        <authorList>
            <person name="Grover C.E."/>
            <person name="Arick M.A. 2nd"/>
            <person name="Thrash A."/>
            <person name="Conover J.L."/>
            <person name="Sanders W.S."/>
            <person name="Peterson D.G."/>
            <person name="Frelichowski J.E."/>
            <person name="Scheffler J.A."/>
            <person name="Scheffler B.E."/>
            <person name="Wendel J.F."/>
        </authorList>
    </citation>
    <scope>NUCLEOTIDE SEQUENCE [LARGE SCALE GENOMIC DNA]</scope>
    <source>
        <strain evidence="1">157</strain>
        <tissue evidence="1">Leaf</tissue>
    </source>
</reference>
<organism evidence="1 2">
    <name type="scientific">Gossypium lobatum</name>
    <dbReference type="NCBI Taxonomy" id="34289"/>
    <lineage>
        <taxon>Eukaryota</taxon>
        <taxon>Viridiplantae</taxon>
        <taxon>Streptophyta</taxon>
        <taxon>Embryophyta</taxon>
        <taxon>Tracheophyta</taxon>
        <taxon>Spermatophyta</taxon>
        <taxon>Magnoliopsida</taxon>
        <taxon>eudicotyledons</taxon>
        <taxon>Gunneridae</taxon>
        <taxon>Pentapetalae</taxon>
        <taxon>rosids</taxon>
        <taxon>malvids</taxon>
        <taxon>Malvales</taxon>
        <taxon>Malvaceae</taxon>
        <taxon>Malvoideae</taxon>
        <taxon>Gossypium</taxon>
    </lineage>
</organism>
<evidence type="ECO:0000313" key="2">
    <source>
        <dbReference type="Proteomes" id="UP000593572"/>
    </source>
</evidence>
<evidence type="ECO:0000313" key="1">
    <source>
        <dbReference type="EMBL" id="MBA0549585.1"/>
    </source>
</evidence>
<feature type="non-terminal residue" evidence="1">
    <location>
        <position position="32"/>
    </location>
</feature>
<dbReference type="EMBL" id="JABEZX010000002">
    <property type="protein sequence ID" value="MBA0549585.1"/>
    <property type="molecule type" value="Genomic_DNA"/>
</dbReference>
<dbReference type="AlphaFoldDB" id="A0A7J8LAW0"/>
<sequence length="32" mass="3810">MAGLQRFRSKPWMFQVTIIMTLRAWSLLDPSK</sequence>
<name>A0A7J8LAW0_9ROSI</name>